<evidence type="ECO:0000313" key="2">
    <source>
        <dbReference type="RefSeq" id="XP_029657950.2"/>
    </source>
</evidence>
<dbReference type="SUPFAM" id="SSF53067">
    <property type="entry name" value="Actin-like ATPase domain"/>
    <property type="match status" value="2"/>
</dbReference>
<sequence length="612" mass="68834">MAPFGDLQNFAASILDSPPHGKPIPTFNTNIKQVLLPCGPVSALLVDDCVTLVEHERYFLSKCGTYEDTFLPFIEIITKNNHFLLLNSEDVFFCVRCDLSYQDQGDVAIATSSMVAHTHAFIGLLFLLQELHTNIMLEDAKGKTLPAVDVFAKSLWFMKTHFLRAVSAHLGYEPHPQTVRWVLTVPAIWDDNAKQFMREAAYRGDLITSKNSDQLLIALEPEAASLHCRKWPASSLLGTSQPEGNKPTFEPGTKYLVIDAGGGTIDVVAHKVRRDGRIRELFRATGGAWGGTVIDRQFLKLMVQIFGEAFMKEFQSNHPKDYVELLQDFEVKKRGEGESIRVSLPYNFCNFRFDGKSVQEVIKAYASECNNEVKFSGGKLVLSPNKVSSLFYDALEQINDHVQSLLDSSKMKDTKYIFLVGGFAESVRLQRSVKEKFGERVTVLIPEEASLAVVRGAVAFGHDPSTICKRICRFTYGVGSYLPFEEGYHREDLKVVSEDLVLCKNIFQIWARVGEVIGANEIWRETYTPIITNQKGIMFEFFKTTKRNVKYVDEENVEKCGCLVVGMPDLTGDKNRAVDLEVIFGGTEIKVVGYDHTSHTSRETHIDFLSEK</sequence>
<dbReference type="InterPro" id="IPR043129">
    <property type="entry name" value="ATPase_NBD"/>
</dbReference>
<name>A0A6P7U6E9_9MOLL</name>
<dbReference type="Gene3D" id="3.30.420.40">
    <property type="match status" value="2"/>
</dbReference>
<dbReference type="Gene3D" id="3.90.640.10">
    <property type="entry name" value="Actin, Chain A, domain 4"/>
    <property type="match status" value="1"/>
</dbReference>
<dbReference type="RefSeq" id="XP_029657950.2">
    <property type="nucleotide sequence ID" value="XM_029802090.2"/>
</dbReference>
<dbReference type="AlphaFoldDB" id="A0A6P7U6E9"/>
<proteinExistence type="predicted"/>
<reference evidence="2" key="1">
    <citation type="submission" date="2025-08" db="UniProtKB">
        <authorList>
            <consortium name="RefSeq"/>
        </authorList>
    </citation>
    <scope>IDENTIFICATION</scope>
</reference>
<organism evidence="1 2">
    <name type="scientific">Octopus sinensis</name>
    <name type="common">East Asian common octopus</name>
    <dbReference type="NCBI Taxonomy" id="2607531"/>
    <lineage>
        <taxon>Eukaryota</taxon>
        <taxon>Metazoa</taxon>
        <taxon>Spiralia</taxon>
        <taxon>Lophotrochozoa</taxon>
        <taxon>Mollusca</taxon>
        <taxon>Cephalopoda</taxon>
        <taxon>Coleoidea</taxon>
        <taxon>Octopodiformes</taxon>
        <taxon>Octopoda</taxon>
        <taxon>Incirrata</taxon>
        <taxon>Octopodidae</taxon>
        <taxon>Octopus</taxon>
    </lineage>
</organism>
<protein>
    <submittedName>
        <fullName evidence="2">Heat shock 70 kDa protein 12A-like</fullName>
    </submittedName>
</protein>
<dbReference type="PANTHER" id="PTHR14187:SF5">
    <property type="entry name" value="HEAT SHOCK 70 KDA PROTEIN 12A"/>
    <property type="match status" value="1"/>
</dbReference>
<dbReference type="KEGG" id="osn:115232258"/>
<evidence type="ECO:0000313" key="1">
    <source>
        <dbReference type="Proteomes" id="UP000515154"/>
    </source>
</evidence>
<dbReference type="CDD" id="cd10229">
    <property type="entry name" value="ASKHA_NBD_HSP70_HSPA12"/>
    <property type="match status" value="1"/>
</dbReference>
<gene>
    <name evidence="2" type="primary">LOC115232258</name>
</gene>
<accession>A0A6P7U6E9</accession>
<dbReference type="PANTHER" id="PTHR14187">
    <property type="entry name" value="ALPHA KINASE/ELONGATION FACTOR 2 KINASE"/>
    <property type="match status" value="1"/>
</dbReference>
<dbReference type="Proteomes" id="UP000515154">
    <property type="component" value="Unplaced"/>
</dbReference>
<keyword evidence="1" id="KW-1185">Reference proteome</keyword>